<organism evidence="1 2">
    <name type="scientific">Parasphingorhabdus marina DSM 22363</name>
    <dbReference type="NCBI Taxonomy" id="1123272"/>
    <lineage>
        <taxon>Bacteria</taxon>
        <taxon>Pseudomonadati</taxon>
        <taxon>Pseudomonadota</taxon>
        <taxon>Alphaproteobacteria</taxon>
        <taxon>Sphingomonadales</taxon>
        <taxon>Sphingomonadaceae</taxon>
        <taxon>Parasphingorhabdus</taxon>
    </lineage>
</organism>
<protein>
    <recommendedName>
        <fullName evidence="3">Glycosyltransferase family 25 (LPS biosynthesis protein)</fullName>
    </recommendedName>
</protein>
<evidence type="ECO:0008006" key="3">
    <source>
        <dbReference type="Google" id="ProtNLM"/>
    </source>
</evidence>
<evidence type="ECO:0000313" key="2">
    <source>
        <dbReference type="Proteomes" id="UP000185192"/>
    </source>
</evidence>
<dbReference type="RefSeq" id="WP_074203721.1">
    <property type="nucleotide sequence ID" value="NZ_FSQW01000001.1"/>
</dbReference>
<sequence>MIFDQFDSIRIINLPHRTDRRAEMEGELKRLGLLDDPRVAFFQAFQFDEAGPFSSPGARGVYQSHLAILEEAAENGHRVLILEDDCDFVPDAALYAPPDDWSVFYGGYEASDPDDLPASNIIGAHMMGFAPDTAIHLSNYLKTLEYEGIHPPIDGAYVWYRRAFPDTKTLFAEPVIGYQRPSRTDIADLKFFDRVPVIRTAVAAARKLKRLLVR</sequence>
<proteinExistence type="predicted"/>
<evidence type="ECO:0000313" key="1">
    <source>
        <dbReference type="EMBL" id="SIN60495.1"/>
    </source>
</evidence>
<dbReference type="Proteomes" id="UP000185192">
    <property type="component" value="Unassembled WGS sequence"/>
</dbReference>
<reference evidence="2" key="1">
    <citation type="submission" date="2016-11" db="EMBL/GenBank/DDBJ databases">
        <authorList>
            <person name="Varghese N."/>
            <person name="Submissions S."/>
        </authorList>
    </citation>
    <scope>NUCLEOTIDE SEQUENCE [LARGE SCALE GENOMIC DNA]</scope>
    <source>
        <strain evidence="2">DSM 22363</strain>
    </source>
</reference>
<accession>A0A1N6CPW9</accession>
<dbReference type="OrthoDB" id="9816113at2"/>
<keyword evidence="2" id="KW-1185">Reference proteome</keyword>
<dbReference type="AlphaFoldDB" id="A0A1N6CPW9"/>
<name>A0A1N6CPW9_9SPHN</name>
<gene>
    <name evidence="1" type="ORF">SAMN02745824_0677</name>
</gene>
<dbReference type="EMBL" id="FSQW01000001">
    <property type="protein sequence ID" value="SIN60495.1"/>
    <property type="molecule type" value="Genomic_DNA"/>
</dbReference>